<dbReference type="InterPro" id="IPR008462">
    <property type="entry name" value="CsbD"/>
</dbReference>
<dbReference type="PANTHER" id="PTHR34977">
    <property type="entry name" value="UPF0337 PROTEIN YJBJ"/>
    <property type="match status" value="1"/>
</dbReference>
<comment type="similarity">
    <text evidence="1">Belongs to the UPF0337 (CsbD) family.</text>
</comment>
<evidence type="ECO:0000313" key="4">
    <source>
        <dbReference type="Proteomes" id="UP001500074"/>
    </source>
</evidence>
<dbReference type="EMBL" id="BAABKI010000028">
    <property type="protein sequence ID" value="GAA5178208.1"/>
    <property type="molecule type" value="Genomic_DNA"/>
</dbReference>
<dbReference type="RefSeq" id="WP_031383560.1">
    <property type="nucleotide sequence ID" value="NZ_BAABKI010000028.1"/>
</dbReference>
<comment type="caution">
    <text evidence="3">The sequence shown here is derived from an EMBL/GenBank/DDBJ whole genome shotgun (WGS) entry which is preliminary data.</text>
</comment>
<dbReference type="InterPro" id="IPR050423">
    <property type="entry name" value="UPF0337_stress_rsp"/>
</dbReference>
<dbReference type="PIRSF" id="PIRSF039008">
    <property type="entry name" value="YjbJ"/>
    <property type="match status" value="1"/>
</dbReference>
<name>A0ABP9RIV3_9GAMM</name>
<dbReference type="Gene3D" id="1.10.1470.10">
    <property type="entry name" value="YjbJ"/>
    <property type="match status" value="1"/>
</dbReference>
<proteinExistence type="inferred from homology"/>
<keyword evidence="4" id="KW-1185">Reference proteome</keyword>
<organism evidence="3 4">
    <name type="scientific">Modicisalibacter zincidurans</name>
    <dbReference type="NCBI Taxonomy" id="1178777"/>
    <lineage>
        <taxon>Bacteria</taxon>
        <taxon>Pseudomonadati</taxon>
        <taxon>Pseudomonadota</taxon>
        <taxon>Gammaproteobacteria</taxon>
        <taxon>Oceanospirillales</taxon>
        <taxon>Halomonadaceae</taxon>
        <taxon>Modicisalibacter</taxon>
    </lineage>
</organism>
<reference evidence="4" key="1">
    <citation type="journal article" date="2019" name="Int. J. Syst. Evol. Microbiol.">
        <title>The Global Catalogue of Microorganisms (GCM) 10K type strain sequencing project: providing services to taxonomists for standard genome sequencing and annotation.</title>
        <authorList>
            <consortium name="The Broad Institute Genomics Platform"/>
            <consortium name="The Broad Institute Genome Sequencing Center for Infectious Disease"/>
            <person name="Wu L."/>
            <person name="Ma J."/>
        </authorList>
    </citation>
    <scope>NUCLEOTIDE SEQUENCE [LARGE SCALE GENOMIC DNA]</scope>
    <source>
        <strain evidence="4">JCM 18472</strain>
    </source>
</reference>
<gene>
    <name evidence="3" type="ORF">GCM10023342_28050</name>
</gene>
<protein>
    <submittedName>
        <fullName evidence="3">CsbD family protein</fullName>
    </submittedName>
</protein>
<dbReference type="Proteomes" id="UP001500074">
    <property type="component" value="Unassembled WGS sequence"/>
</dbReference>
<feature type="domain" description="CsbD-like" evidence="2">
    <location>
        <begin position="4"/>
        <end position="56"/>
    </location>
</feature>
<evidence type="ECO:0000259" key="2">
    <source>
        <dbReference type="Pfam" id="PF05532"/>
    </source>
</evidence>
<dbReference type="SUPFAM" id="SSF69047">
    <property type="entry name" value="Hypothetical protein YjbJ"/>
    <property type="match status" value="1"/>
</dbReference>
<dbReference type="InterPro" id="IPR026042">
    <property type="entry name" value="YjbJ"/>
</dbReference>
<dbReference type="InterPro" id="IPR036629">
    <property type="entry name" value="YjbJ_sf"/>
</dbReference>
<evidence type="ECO:0000256" key="1">
    <source>
        <dbReference type="ARBA" id="ARBA00009129"/>
    </source>
</evidence>
<accession>A0ABP9RIV3</accession>
<dbReference type="PANTHER" id="PTHR34977:SF1">
    <property type="entry name" value="UPF0337 PROTEIN YJBJ"/>
    <property type="match status" value="1"/>
</dbReference>
<evidence type="ECO:0000313" key="3">
    <source>
        <dbReference type="EMBL" id="GAA5178208.1"/>
    </source>
</evidence>
<dbReference type="Pfam" id="PF05532">
    <property type="entry name" value="CsbD"/>
    <property type="match status" value="1"/>
</dbReference>
<sequence>MNSDQVKGNWKQVKGEAQKRWGKLTDDDLDVVDGEYERLVGVLQERHGMAREEAKKEVDDFYGTL</sequence>